<comment type="catalytic activity">
    <reaction evidence="7">
        <text>4 Fe(2+) + O2 + 4 H(+) = 4 Fe(3+) + 2 H2O</text>
        <dbReference type="Rhea" id="RHEA:11148"/>
        <dbReference type="ChEBI" id="CHEBI:15377"/>
        <dbReference type="ChEBI" id="CHEBI:15378"/>
        <dbReference type="ChEBI" id="CHEBI:15379"/>
        <dbReference type="ChEBI" id="CHEBI:29033"/>
        <dbReference type="ChEBI" id="CHEBI:29034"/>
        <dbReference type="EC" id="1.16.3.1"/>
    </reaction>
</comment>
<dbReference type="PANTHER" id="PTHR11431:SF54">
    <property type="entry name" value="FERRITIN"/>
    <property type="match status" value="1"/>
</dbReference>
<feature type="compositionally biased region" description="Basic and acidic residues" evidence="10">
    <location>
        <begin position="155"/>
        <end position="178"/>
    </location>
</feature>
<evidence type="ECO:0000313" key="13">
    <source>
        <dbReference type="Proteomes" id="UP000437017"/>
    </source>
</evidence>
<dbReference type="GO" id="GO:0008199">
    <property type="term" value="F:ferric iron binding"/>
    <property type="evidence" value="ECO:0007669"/>
    <property type="project" value="InterPro"/>
</dbReference>
<organism evidence="12 13">
    <name type="scientific">Balaenoptera physalus</name>
    <name type="common">Fin whale</name>
    <name type="synonym">Balaena physalus</name>
    <dbReference type="NCBI Taxonomy" id="9770"/>
    <lineage>
        <taxon>Eukaryota</taxon>
        <taxon>Metazoa</taxon>
        <taxon>Chordata</taxon>
        <taxon>Craniata</taxon>
        <taxon>Vertebrata</taxon>
        <taxon>Euteleostomi</taxon>
        <taxon>Mammalia</taxon>
        <taxon>Eutheria</taxon>
        <taxon>Laurasiatheria</taxon>
        <taxon>Artiodactyla</taxon>
        <taxon>Whippomorpha</taxon>
        <taxon>Cetacea</taxon>
        <taxon>Mysticeti</taxon>
        <taxon>Balaenopteridae</taxon>
        <taxon>Balaenoptera</taxon>
    </lineage>
</organism>
<feature type="binding site" evidence="8">
    <location>
        <position position="61"/>
    </location>
    <ligand>
        <name>Fe cation</name>
        <dbReference type="ChEBI" id="CHEBI:24875"/>
        <label>1</label>
    </ligand>
</feature>
<name>A0A643BM74_BALPH</name>
<dbReference type="GO" id="GO:0004322">
    <property type="term" value="F:ferroxidase activity"/>
    <property type="evidence" value="ECO:0007669"/>
    <property type="project" value="UniProtKB-EC"/>
</dbReference>
<feature type="binding site" evidence="8">
    <location>
        <position position="24"/>
    </location>
    <ligand>
        <name>Fe cation</name>
        <dbReference type="ChEBI" id="CHEBI:24875"/>
        <label>1</label>
    </ligand>
</feature>
<feature type="domain" description="Ferritin-like diiron" evidence="11">
    <location>
        <begin position="7"/>
        <end position="154"/>
    </location>
</feature>
<keyword evidence="2 9" id="KW-0409">Iron storage</keyword>
<gene>
    <name evidence="12" type="ORF">E2I00_015038</name>
</gene>
<evidence type="ECO:0000259" key="11">
    <source>
        <dbReference type="PROSITE" id="PS50905"/>
    </source>
</evidence>
<dbReference type="Proteomes" id="UP000437017">
    <property type="component" value="Unassembled WGS sequence"/>
</dbReference>
<dbReference type="GO" id="GO:0008198">
    <property type="term" value="F:ferrous iron binding"/>
    <property type="evidence" value="ECO:0007669"/>
    <property type="project" value="TreeGrafter"/>
</dbReference>
<dbReference type="CDD" id="cd01056">
    <property type="entry name" value="Euk_Ferritin"/>
    <property type="match status" value="1"/>
</dbReference>
<keyword evidence="5 8" id="KW-0408">Iron</keyword>
<evidence type="ECO:0000256" key="5">
    <source>
        <dbReference type="ARBA" id="ARBA00023004"/>
    </source>
</evidence>
<accession>A0A643BM74</accession>
<keyword evidence="13" id="KW-1185">Reference proteome</keyword>
<keyword evidence="3 8" id="KW-0479">Metal-binding</keyword>
<proteinExistence type="inferred from homology"/>
<comment type="similarity">
    <text evidence="1 9">Belongs to the ferritin family.</text>
</comment>
<dbReference type="GO" id="GO:0005737">
    <property type="term" value="C:cytoplasm"/>
    <property type="evidence" value="ECO:0007669"/>
    <property type="project" value="TreeGrafter"/>
</dbReference>
<dbReference type="InterPro" id="IPR008331">
    <property type="entry name" value="Ferritin_DPS_dom"/>
</dbReference>
<dbReference type="Gene3D" id="1.20.1260.10">
    <property type="match status" value="1"/>
</dbReference>
<feature type="binding site" evidence="8">
    <location>
        <position position="103"/>
    </location>
    <ligand>
        <name>Fe cation</name>
        <dbReference type="ChEBI" id="CHEBI:24875"/>
        <label>1</label>
    </ligand>
</feature>
<evidence type="ECO:0000256" key="1">
    <source>
        <dbReference type="ARBA" id="ARBA00007513"/>
    </source>
</evidence>
<dbReference type="InterPro" id="IPR009078">
    <property type="entry name" value="Ferritin-like_SF"/>
</dbReference>
<dbReference type="InterPro" id="IPR012347">
    <property type="entry name" value="Ferritin-like"/>
</dbReference>
<protein>
    <recommendedName>
        <fullName evidence="9">Ferritin</fullName>
    </recommendedName>
</protein>
<dbReference type="EMBL" id="SGJD01008942">
    <property type="protein sequence ID" value="KAB0389067.1"/>
    <property type="molecule type" value="Genomic_DNA"/>
</dbReference>
<feature type="compositionally biased region" description="Polar residues" evidence="10">
    <location>
        <begin position="179"/>
        <end position="196"/>
    </location>
</feature>
<dbReference type="OrthoDB" id="186462at2759"/>
<evidence type="ECO:0000256" key="2">
    <source>
        <dbReference type="ARBA" id="ARBA00022434"/>
    </source>
</evidence>
<evidence type="ECO:0000256" key="9">
    <source>
        <dbReference type="RuleBase" id="RU361145"/>
    </source>
</evidence>
<evidence type="ECO:0000256" key="4">
    <source>
        <dbReference type="ARBA" id="ARBA00023002"/>
    </source>
</evidence>
<reference evidence="12 13" key="1">
    <citation type="journal article" date="2019" name="PLoS ONE">
        <title>Genomic analyses reveal an absence of contemporary introgressive admixture between fin whales and blue whales, despite known hybrids.</title>
        <authorList>
            <person name="Westbury M.V."/>
            <person name="Petersen B."/>
            <person name="Lorenzen E.D."/>
        </authorList>
    </citation>
    <scope>NUCLEOTIDE SEQUENCE [LARGE SCALE GENOMIC DNA]</scope>
    <source>
        <strain evidence="12">FinWhale-01</strain>
    </source>
</reference>
<dbReference type="PANTHER" id="PTHR11431">
    <property type="entry name" value="FERRITIN"/>
    <property type="match status" value="1"/>
</dbReference>
<evidence type="ECO:0000256" key="10">
    <source>
        <dbReference type="SAM" id="MobiDB-lite"/>
    </source>
</evidence>
<evidence type="ECO:0000256" key="6">
    <source>
        <dbReference type="ARBA" id="ARBA00025111"/>
    </source>
</evidence>
<dbReference type="AlphaFoldDB" id="A0A643BM74"/>
<evidence type="ECO:0000256" key="7">
    <source>
        <dbReference type="ARBA" id="ARBA00047990"/>
    </source>
</evidence>
<dbReference type="GO" id="GO:0006826">
    <property type="term" value="P:iron ion transport"/>
    <property type="evidence" value="ECO:0007669"/>
    <property type="project" value="InterPro"/>
</dbReference>
<dbReference type="GO" id="GO:0006879">
    <property type="term" value="P:intracellular iron ion homeostasis"/>
    <property type="evidence" value="ECO:0007669"/>
    <property type="project" value="UniProtKB-KW"/>
</dbReference>
<dbReference type="InterPro" id="IPR009040">
    <property type="entry name" value="Ferritin-like_diiron"/>
</dbReference>
<dbReference type="FunFam" id="1.20.1260.10:FF:000022">
    <property type="entry name" value="Ferritin"/>
    <property type="match status" value="1"/>
</dbReference>
<comment type="function">
    <text evidence="9">Stores iron in a soluble, non-toxic, readily available form. Important for iron homeostasis. Iron is taken up in the ferrous form and deposited as ferric hydroxides after oxidation.</text>
</comment>
<comment type="caution">
    <text evidence="12">The sequence shown here is derived from an EMBL/GenBank/DDBJ whole genome shotgun (WGS) entry which is preliminary data.</text>
</comment>
<feature type="binding site" evidence="8">
    <location>
        <position position="136"/>
    </location>
    <ligand>
        <name>Fe cation</name>
        <dbReference type="ChEBI" id="CHEBI:24875"/>
        <label>1</label>
    </ligand>
</feature>
<feature type="region of interest" description="Disordered" evidence="10">
    <location>
        <begin position="155"/>
        <end position="196"/>
    </location>
</feature>
<dbReference type="InterPro" id="IPR001519">
    <property type="entry name" value="Ferritin"/>
</dbReference>
<keyword evidence="4" id="KW-0560">Oxidoreductase</keyword>
<evidence type="ECO:0000313" key="12">
    <source>
        <dbReference type="EMBL" id="KAB0389067.1"/>
    </source>
</evidence>
<dbReference type="SUPFAM" id="SSF47240">
    <property type="entry name" value="Ferritin-like"/>
    <property type="match status" value="1"/>
</dbReference>
<dbReference type="PROSITE" id="PS50905">
    <property type="entry name" value="FERRITIN_LIKE"/>
    <property type="match status" value="1"/>
</dbReference>
<comment type="function">
    <text evidence="6">Stores iron in a soluble, non-toxic, readily available form. Important for iron homeostasis. Has ferroxidase activity. Iron is taken up in the ferrous form and deposited as ferric hydroxides after oxidation.</text>
</comment>
<evidence type="ECO:0000256" key="3">
    <source>
        <dbReference type="ARBA" id="ARBA00022723"/>
    </source>
</evidence>
<dbReference type="Pfam" id="PF00210">
    <property type="entry name" value="Ferritin"/>
    <property type="match status" value="1"/>
</dbReference>
<sequence>MASQAEGLLSEECRVAINQIASYELHVSDAYLSMACYYIEDTEVPSFHTFFQDQAEVKREHAKQFIKYLRKYKCKVCLPVIKRPDIDNWGTGKQAIESALQLEKALNTLLQELKTLASKNKETNLSRFMKKFLDEQTRNISYLEYQLNYQKDLEKVAQSEGQPEKAAEASETSGKETTSEGNTANLPTQQVPKSAT</sequence>
<evidence type="ECO:0000256" key="8">
    <source>
        <dbReference type="PIRSR" id="PIRSR601519-1"/>
    </source>
</evidence>